<evidence type="ECO:0000313" key="4">
    <source>
        <dbReference type="Proteomes" id="UP000032544"/>
    </source>
</evidence>
<accession>A0A0D8JB36</accession>
<protein>
    <recommendedName>
        <fullName evidence="2">Peptidase M28 domain-containing protein</fullName>
    </recommendedName>
</protein>
<feature type="domain" description="Peptidase M28" evidence="2">
    <location>
        <begin position="254"/>
        <end position="470"/>
    </location>
</feature>
<dbReference type="PANTHER" id="PTHR12147:SF26">
    <property type="entry name" value="PEPTIDASE M28 DOMAIN-CONTAINING PROTEIN"/>
    <property type="match status" value="1"/>
</dbReference>
<dbReference type="InterPro" id="IPR045175">
    <property type="entry name" value="M28_fam"/>
</dbReference>
<dbReference type="SUPFAM" id="SSF53187">
    <property type="entry name" value="Zn-dependent exopeptidases"/>
    <property type="match status" value="1"/>
</dbReference>
<feature type="signal peptide" evidence="1">
    <location>
        <begin position="1"/>
        <end position="20"/>
    </location>
</feature>
<evidence type="ECO:0000313" key="3">
    <source>
        <dbReference type="EMBL" id="KJF43018.1"/>
    </source>
</evidence>
<evidence type="ECO:0000259" key="2">
    <source>
        <dbReference type="Pfam" id="PF04389"/>
    </source>
</evidence>
<dbReference type="PANTHER" id="PTHR12147">
    <property type="entry name" value="METALLOPEPTIDASE M28 FAMILY MEMBER"/>
    <property type="match status" value="1"/>
</dbReference>
<dbReference type="Gene3D" id="3.50.30.30">
    <property type="match status" value="1"/>
</dbReference>
<dbReference type="Proteomes" id="UP000032544">
    <property type="component" value="Unassembled WGS sequence"/>
</dbReference>
<reference evidence="3 4" key="1">
    <citation type="submission" date="2014-09" db="EMBL/GenBank/DDBJ databases">
        <title>Draft Genome Sequence of Draconibacterium sp. JN14CK-3.</title>
        <authorList>
            <person name="Dong C."/>
            <person name="Lai Q."/>
            <person name="Shao Z."/>
        </authorList>
    </citation>
    <scope>NUCLEOTIDE SEQUENCE [LARGE SCALE GENOMIC DNA]</scope>
    <source>
        <strain evidence="3 4">JN14CK-3</strain>
    </source>
</reference>
<dbReference type="AlphaFoldDB" id="A0A0D8JB36"/>
<feature type="chain" id="PRO_5002331391" description="Peptidase M28 domain-containing protein" evidence="1">
    <location>
        <begin position="21"/>
        <end position="690"/>
    </location>
</feature>
<dbReference type="STRING" id="1544798.LH29_16650"/>
<dbReference type="InterPro" id="IPR007484">
    <property type="entry name" value="Peptidase_M28"/>
</dbReference>
<dbReference type="OrthoDB" id="9762302at2"/>
<gene>
    <name evidence="3" type="ORF">LH29_16650</name>
</gene>
<keyword evidence="1" id="KW-0732">Signal</keyword>
<dbReference type="SUPFAM" id="SSF52025">
    <property type="entry name" value="PA domain"/>
    <property type="match status" value="1"/>
</dbReference>
<evidence type="ECO:0000256" key="1">
    <source>
        <dbReference type="SAM" id="SignalP"/>
    </source>
</evidence>
<comment type="caution">
    <text evidence="3">The sequence shown here is derived from an EMBL/GenBank/DDBJ whole genome shotgun (WGS) entry which is preliminary data.</text>
</comment>
<dbReference type="GO" id="GO:0006508">
    <property type="term" value="P:proteolysis"/>
    <property type="evidence" value="ECO:0007669"/>
    <property type="project" value="InterPro"/>
</dbReference>
<dbReference type="Gene3D" id="3.40.630.10">
    <property type="entry name" value="Zn peptidases"/>
    <property type="match status" value="1"/>
</dbReference>
<dbReference type="GO" id="GO:0008235">
    <property type="term" value="F:metalloexopeptidase activity"/>
    <property type="evidence" value="ECO:0007669"/>
    <property type="project" value="InterPro"/>
</dbReference>
<proteinExistence type="predicted"/>
<organism evidence="3 4">
    <name type="scientific">Draconibacterium sediminis</name>
    <dbReference type="NCBI Taxonomy" id="1544798"/>
    <lineage>
        <taxon>Bacteria</taxon>
        <taxon>Pseudomonadati</taxon>
        <taxon>Bacteroidota</taxon>
        <taxon>Bacteroidia</taxon>
        <taxon>Marinilabiliales</taxon>
        <taxon>Prolixibacteraceae</taxon>
        <taxon>Draconibacterium</taxon>
    </lineage>
</organism>
<sequence length="690" mass="76250">MRKNLFFILLFLFSITSAFAQYTPFYQYTLLAPEVMDEIIGESSGETAINHVFEMVGYQRNRPASEYGSAYFREGKYVLDKLNEYGIAGAEIERFDGGKTWDGIKGELWEVEPGKIKLADYKDIALSLAEGSKPTDVTAELVWVEEGLKSDFEGLDVKGKIVVTSATVSRVHNTAIEKGALGVVAFGSSRELTAPLAIPASGIRGENATFGFYLTPREGYKLRDRLIHGEKIKVHAVVESQMLPYDLQVPTCVIPGSDPDAGEVILSAHIFEGYTKQGANDNVSGGAAILEVARIINQLVADGRIPQPKRSIRFIWVPEFSGTIPWVSAHADIMEQTLCNINLDMVGLHLKSNNSFFSLMRTTFGNPHYINDVMENYFVYMGEANREILANRSNKRIANQIIAPSGTDDAFYYQIEQHYGSSDHEVFNNWTTHVPGVMLITWPDMYYHTSQDTPDKLDATQMKRAAVIAAAGAYNIASADEEMAGSIATTSFSYGSKRMGIELGRALDELKYTDAESFETTCKKVKVYLEATCKNELATLQSVTELATDSKILATQLETLSASTKQLFEANSVVLDNQIELTASKLGLEVPSYKLTKLEKEASEFIPVPSEKIKVGAFRVEGAVRNLPKAIQEKYPYTNIASTTELCALINGKNSALDIKKMLDTQHKEVSDLQSVLNYCGLLKEAGLLN</sequence>
<dbReference type="EMBL" id="JRHC01000004">
    <property type="protein sequence ID" value="KJF43018.1"/>
    <property type="molecule type" value="Genomic_DNA"/>
</dbReference>
<dbReference type="RefSeq" id="WP_045031561.1">
    <property type="nucleotide sequence ID" value="NZ_JRHC01000004.1"/>
</dbReference>
<dbReference type="Pfam" id="PF04389">
    <property type="entry name" value="Peptidase_M28"/>
    <property type="match status" value="1"/>
</dbReference>
<dbReference type="InterPro" id="IPR046450">
    <property type="entry name" value="PA_dom_sf"/>
</dbReference>
<name>A0A0D8JB36_9BACT</name>
<keyword evidence="4" id="KW-1185">Reference proteome</keyword>